<comment type="caution">
    <text evidence="1">The sequence shown here is derived from an EMBL/GenBank/DDBJ whole genome shotgun (WGS) entry which is preliminary data.</text>
</comment>
<reference evidence="1 2" key="1">
    <citation type="journal article" date="2014" name="ISME J.">
        <title>Candidatus Competibacter-lineage genomes retrieved from metagenomes reveal functional metabolic diversity.</title>
        <authorList>
            <person name="McIlroy S.J."/>
            <person name="Albertsen M."/>
            <person name="Andresen E.K."/>
            <person name="Saunders A.M."/>
            <person name="Kristiansen R."/>
            <person name="Stokholm-Bjerregaard M."/>
            <person name="Nielsen K.L."/>
            <person name="Nielsen P.H."/>
        </authorList>
    </citation>
    <scope>NUCLEOTIDE SEQUENCE [LARGE SCALE GENOMIC DNA]</scope>
    <source>
        <strain evidence="1 2">Run_B_J11</strain>
    </source>
</reference>
<keyword evidence="2" id="KW-1185">Reference proteome</keyword>
<dbReference type="EMBL" id="CBTK010000015">
    <property type="protein sequence ID" value="CDH43253.1"/>
    <property type="molecule type" value="Genomic_DNA"/>
</dbReference>
<evidence type="ECO:0000313" key="1">
    <source>
        <dbReference type="EMBL" id="CDH43253.1"/>
    </source>
</evidence>
<proteinExistence type="predicted"/>
<dbReference type="Proteomes" id="UP000019184">
    <property type="component" value="Unassembled WGS sequence"/>
</dbReference>
<sequence length="155" mass="17565">MTESQVQPFGSEGSPAKIYRSLEWVNEQDLEGINQDYFMSLLDWLEKDYPELLSLKTLQVSLTPTREKILQSCSQRWPNSGMLLDGVLLTAKTSESPSHAKESTLSDVIETCEAQEKYFLSPNAARGILRRATRMGRNLKPHFKKSLETLAAKDQ</sequence>
<protein>
    <submittedName>
        <fullName evidence="1">Uncharacterized protein</fullName>
    </submittedName>
</protein>
<name>A0A7U7J2A9_9GAMM</name>
<gene>
    <name evidence="1" type="ORF">BN874_1110003</name>
</gene>
<evidence type="ECO:0000313" key="2">
    <source>
        <dbReference type="Proteomes" id="UP000019184"/>
    </source>
</evidence>
<accession>A0A7U7J2A9</accession>
<organism evidence="1 2">
    <name type="scientific">Candidatus Contendobacter odensis Run_B_J11</name>
    <dbReference type="NCBI Taxonomy" id="1400861"/>
    <lineage>
        <taxon>Bacteria</taxon>
        <taxon>Pseudomonadati</taxon>
        <taxon>Pseudomonadota</taxon>
        <taxon>Gammaproteobacteria</taxon>
        <taxon>Candidatus Competibacteraceae</taxon>
        <taxon>Candidatus Contendibacter</taxon>
    </lineage>
</organism>
<dbReference type="AlphaFoldDB" id="A0A7U7J2A9"/>